<dbReference type="InterPro" id="IPR000182">
    <property type="entry name" value="GNAT_dom"/>
</dbReference>
<organism evidence="3 4">
    <name type="scientific">Limosilactobacillus secaliphilus</name>
    <dbReference type="NCBI Taxonomy" id="396268"/>
    <lineage>
        <taxon>Bacteria</taxon>
        <taxon>Bacillati</taxon>
        <taxon>Bacillota</taxon>
        <taxon>Bacilli</taxon>
        <taxon>Lactobacillales</taxon>
        <taxon>Lactobacillaceae</taxon>
        <taxon>Limosilactobacillus</taxon>
    </lineage>
</organism>
<dbReference type="Proteomes" id="UP000050934">
    <property type="component" value="Unassembled WGS sequence"/>
</dbReference>
<reference evidence="3 4" key="1">
    <citation type="journal article" date="2015" name="Genome Announc.">
        <title>Expanding the biotechnology potential of lactobacilli through comparative genomics of 213 strains and associated genera.</title>
        <authorList>
            <person name="Sun Z."/>
            <person name="Harris H.M."/>
            <person name="McCann A."/>
            <person name="Guo C."/>
            <person name="Argimon S."/>
            <person name="Zhang W."/>
            <person name="Yang X."/>
            <person name="Jeffery I.B."/>
            <person name="Cooney J.C."/>
            <person name="Kagawa T.F."/>
            <person name="Liu W."/>
            <person name="Song Y."/>
            <person name="Salvetti E."/>
            <person name="Wrobel A."/>
            <person name="Rasinkangas P."/>
            <person name="Parkhill J."/>
            <person name="Rea M.C."/>
            <person name="O'Sullivan O."/>
            <person name="Ritari J."/>
            <person name="Douillard F.P."/>
            <person name="Paul Ross R."/>
            <person name="Yang R."/>
            <person name="Briner A.E."/>
            <person name="Felis G.E."/>
            <person name="de Vos W.M."/>
            <person name="Barrangou R."/>
            <person name="Klaenhammer T.R."/>
            <person name="Caufield P.W."/>
            <person name="Cui Y."/>
            <person name="Zhang H."/>
            <person name="O'Toole P.W."/>
        </authorList>
    </citation>
    <scope>NUCLEOTIDE SEQUENCE [LARGE SCALE GENOMIC DNA]</scope>
    <source>
        <strain evidence="3 4">DSM 17896</strain>
    </source>
</reference>
<dbReference type="EMBL" id="JQBW01000004">
    <property type="protein sequence ID" value="KRN59605.1"/>
    <property type="molecule type" value="Genomic_DNA"/>
</dbReference>
<gene>
    <name evidence="3" type="ORF">IV45_GL001354</name>
</gene>
<dbReference type="Pfam" id="PF14542">
    <property type="entry name" value="Acetyltransf_CG"/>
    <property type="match status" value="1"/>
</dbReference>
<accession>A0A0R2IAB0</accession>
<dbReference type="STRING" id="396268.IV45_GL001354"/>
<dbReference type="Gene3D" id="3.40.630.30">
    <property type="match status" value="1"/>
</dbReference>
<dbReference type="PROSITE" id="PS51729">
    <property type="entry name" value="GNAT_YJDJ"/>
    <property type="match status" value="1"/>
</dbReference>
<name>A0A0R2IAB0_9LACO</name>
<proteinExistence type="predicted"/>
<dbReference type="OrthoDB" id="9793389at2"/>
<dbReference type="RefSeq" id="WP_057739865.1">
    <property type="nucleotide sequence ID" value="NZ_JQBW01000004.1"/>
</dbReference>
<evidence type="ECO:0000313" key="3">
    <source>
        <dbReference type="EMBL" id="KRN59605.1"/>
    </source>
</evidence>
<evidence type="ECO:0000313" key="4">
    <source>
        <dbReference type="Proteomes" id="UP000050934"/>
    </source>
</evidence>
<dbReference type="SUPFAM" id="SSF55729">
    <property type="entry name" value="Acyl-CoA N-acyltransferases (Nat)"/>
    <property type="match status" value="1"/>
</dbReference>
<dbReference type="CDD" id="cd04301">
    <property type="entry name" value="NAT_SF"/>
    <property type="match status" value="1"/>
</dbReference>
<dbReference type="InterPro" id="IPR031165">
    <property type="entry name" value="GNAT_YJDJ"/>
</dbReference>
<feature type="domain" description="N-acetyltransferase" evidence="2">
    <location>
        <begin position="2"/>
        <end position="92"/>
    </location>
</feature>
<feature type="domain" description="N-acetyltransferase" evidence="1">
    <location>
        <begin position="1"/>
        <end position="97"/>
    </location>
</feature>
<dbReference type="PATRIC" id="fig|396268.3.peg.1374"/>
<protein>
    <submittedName>
        <fullName evidence="3">Uncharacterized protein</fullName>
    </submittedName>
</protein>
<evidence type="ECO:0000259" key="1">
    <source>
        <dbReference type="PROSITE" id="PS51186"/>
    </source>
</evidence>
<sequence>MQLTFADEKMTAVDDQGNWLGEIACPVLDHERKIVVVERVFVVPAYRGQGLAAKLMQAFVDHAREESWQLEIMCPYAKMWFSLHDEASDVLYQRHHG</sequence>
<dbReference type="AlphaFoldDB" id="A0A0R2IAB0"/>
<dbReference type="InterPro" id="IPR016181">
    <property type="entry name" value="Acyl_CoA_acyltransferase"/>
</dbReference>
<keyword evidence="4" id="KW-1185">Reference proteome</keyword>
<dbReference type="PROSITE" id="PS51186">
    <property type="entry name" value="GNAT"/>
    <property type="match status" value="1"/>
</dbReference>
<evidence type="ECO:0000259" key="2">
    <source>
        <dbReference type="PROSITE" id="PS51729"/>
    </source>
</evidence>
<comment type="caution">
    <text evidence="3">The sequence shown here is derived from an EMBL/GenBank/DDBJ whole genome shotgun (WGS) entry which is preliminary data.</text>
</comment>
<dbReference type="GO" id="GO:0016747">
    <property type="term" value="F:acyltransferase activity, transferring groups other than amino-acyl groups"/>
    <property type="evidence" value="ECO:0007669"/>
    <property type="project" value="InterPro"/>
</dbReference>